<reference evidence="1 2" key="1">
    <citation type="submission" date="2008-07" db="EMBL/GenBank/DDBJ databases">
        <authorList>
            <person name="Gonzalez J."/>
            <person name="Sokolova T."/>
            <person name="Ferriera S."/>
            <person name="Johnson J."/>
            <person name="Kravitz S."/>
            <person name="Beeson K."/>
            <person name="Sutton G."/>
            <person name="Rogers Y.-H."/>
            <person name="Friedman R."/>
            <person name="Frazier M."/>
            <person name="Venter J.C."/>
        </authorList>
    </citation>
    <scope>NUCLEOTIDE SEQUENCE [LARGE SCALE GENOMIC DNA]</scope>
    <source>
        <strain evidence="1 2">DSM 12653</strain>
    </source>
</reference>
<evidence type="ECO:0000313" key="1">
    <source>
        <dbReference type="EMBL" id="KKC29371.1"/>
    </source>
</evidence>
<name>A0A0F5PLS8_9THEO</name>
<dbReference type="Gene3D" id="1.10.3210.10">
    <property type="entry name" value="Hypothetical protein af1432"/>
    <property type="match status" value="1"/>
</dbReference>
<dbReference type="EMBL" id="ABXP02000085">
    <property type="protein sequence ID" value="KKC29371.1"/>
    <property type="molecule type" value="Genomic_DNA"/>
</dbReference>
<reference evidence="2" key="3">
    <citation type="submission" date="2015-02" db="EMBL/GenBank/DDBJ databases">
        <title>Genome analysis of three genomes within the thermophilic hydrogenogenic bacterial species Caldanaerobacter subterraneus.</title>
        <authorList>
            <person name="Sant'Anna F.H."/>
            <person name="Lebedinsky A."/>
            <person name="Sokolova T."/>
            <person name="Robb F.T."/>
            <person name="Gonzalez J.M."/>
        </authorList>
    </citation>
    <scope>NUCLEOTIDE SEQUENCE [LARGE SCALE GENOMIC DNA]</scope>
    <source>
        <strain evidence="2">DSM 12653</strain>
    </source>
</reference>
<protein>
    <submittedName>
        <fullName evidence="1">Uncharacterized protein</fullName>
    </submittedName>
</protein>
<evidence type="ECO:0000313" key="2">
    <source>
        <dbReference type="Proteomes" id="UP000010146"/>
    </source>
</evidence>
<comment type="caution">
    <text evidence="1">The sequence shown here is derived from an EMBL/GenBank/DDBJ whole genome shotgun (WGS) entry which is preliminary data.</text>
</comment>
<dbReference type="AlphaFoldDB" id="A0A0F5PLS8"/>
<dbReference type="Proteomes" id="UP000010146">
    <property type="component" value="Unassembled WGS sequence"/>
</dbReference>
<organism evidence="1 2">
    <name type="scientific">Caldanaerobacter subterraneus subsp. pacificus DSM 12653</name>
    <dbReference type="NCBI Taxonomy" id="391606"/>
    <lineage>
        <taxon>Bacteria</taxon>
        <taxon>Bacillati</taxon>
        <taxon>Bacillota</taxon>
        <taxon>Clostridia</taxon>
        <taxon>Thermoanaerobacterales</taxon>
        <taxon>Thermoanaerobacteraceae</taxon>
        <taxon>Caldanaerobacter</taxon>
    </lineage>
</organism>
<gene>
    <name evidence="1" type="ORF">CDSM653_01594</name>
</gene>
<proteinExistence type="predicted"/>
<accession>A0A0F5PLS8</accession>
<reference evidence="1 2" key="2">
    <citation type="journal article" date="2015" name="BMC Genomics">
        <title>Analysis of three genomes within the thermophilic bacterial species Caldanaerobacter subterraneus with a focus on carbon monoxide dehydrogenase evolution and hydrolase diversity.</title>
        <authorList>
            <person name="Sant'Anna F.H."/>
            <person name="Lebedinsky A.V."/>
            <person name="Sokolova T.G."/>
            <person name="Robb F.T."/>
            <person name="Gonzalez J.M."/>
        </authorList>
    </citation>
    <scope>NUCLEOTIDE SEQUENCE [LARGE SCALE GENOMIC DNA]</scope>
    <source>
        <strain evidence="1 2">DSM 12653</strain>
    </source>
</reference>
<sequence>MVKAYLKLLIGMSIEEAINEILRNKGTQFHPEVVDVFISIYMNERYRLEEIKNQILESAS</sequence>